<evidence type="ECO:0000313" key="2">
    <source>
        <dbReference type="EMBL" id="CEK49714.1"/>
    </source>
</evidence>
<gene>
    <name evidence="2" type="primary">ORF8584</name>
</gene>
<feature type="region of interest" description="Disordered" evidence="1">
    <location>
        <begin position="1"/>
        <end position="34"/>
    </location>
</feature>
<evidence type="ECO:0000256" key="1">
    <source>
        <dbReference type="SAM" id="MobiDB-lite"/>
    </source>
</evidence>
<sequence>IGFVYEGSTPVDKDQDNEESEGEESEEDLETADLDVTIDVDVLTPDQIKDVNFCAAQYGMKDDDFVRLLRKDKEELE</sequence>
<accession>A0A0B6Y0M8</accession>
<feature type="non-terminal residue" evidence="2">
    <location>
        <position position="1"/>
    </location>
</feature>
<name>A0A0B6Y0M8_9EUPU</name>
<dbReference type="EMBL" id="HACG01002849">
    <property type="protein sequence ID" value="CEK49714.1"/>
    <property type="molecule type" value="Transcribed_RNA"/>
</dbReference>
<protein>
    <submittedName>
        <fullName evidence="2">Uncharacterized protein</fullName>
    </submittedName>
</protein>
<feature type="non-terminal residue" evidence="2">
    <location>
        <position position="77"/>
    </location>
</feature>
<proteinExistence type="predicted"/>
<organism evidence="2">
    <name type="scientific">Arion vulgaris</name>
    <dbReference type="NCBI Taxonomy" id="1028688"/>
    <lineage>
        <taxon>Eukaryota</taxon>
        <taxon>Metazoa</taxon>
        <taxon>Spiralia</taxon>
        <taxon>Lophotrochozoa</taxon>
        <taxon>Mollusca</taxon>
        <taxon>Gastropoda</taxon>
        <taxon>Heterobranchia</taxon>
        <taxon>Euthyneura</taxon>
        <taxon>Panpulmonata</taxon>
        <taxon>Eupulmonata</taxon>
        <taxon>Stylommatophora</taxon>
        <taxon>Helicina</taxon>
        <taxon>Arionoidea</taxon>
        <taxon>Arionidae</taxon>
        <taxon>Arion</taxon>
    </lineage>
</organism>
<feature type="compositionally biased region" description="Acidic residues" evidence="1">
    <location>
        <begin position="15"/>
        <end position="34"/>
    </location>
</feature>
<reference evidence="2" key="1">
    <citation type="submission" date="2014-12" db="EMBL/GenBank/DDBJ databases">
        <title>Insight into the proteome of Arion vulgaris.</title>
        <authorList>
            <person name="Aradska J."/>
            <person name="Bulat T."/>
            <person name="Smidak R."/>
            <person name="Sarate P."/>
            <person name="Gangsoo J."/>
            <person name="Sialana F."/>
            <person name="Bilban M."/>
            <person name="Lubec G."/>
        </authorList>
    </citation>
    <scope>NUCLEOTIDE SEQUENCE</scope>
    <source>
        <tissue evidence="2">Skin</tissue>
    </source>
</reference>
<dbReference type="AlphaFoldDB" id="A0A0B6Y0M8"/>